<dbReference type="SUPFAM" id="SSF56784">
    <property type="entry name" value="HAD-like"/>
    <property type="match status" value="1"/>
</dbReference>
<accession>A0A917BCA6</accession>
<gene>
    <name evidence="1" type="ORF">GCM10011399_30740</name>
</gene>
<dbReference type="InterPro" id="IPR036412">
    <property type="entry name" value="HAD-like_sf"/>
</dbReference>
<evidence type="ECO:0000313" key="2">
    <source>
        <dbReference type="Proteomes" id="UP000598775"/>
    </source>
</evidence>
<comment type="caution">
    <text evidence="1">The sequence shown here is derived from an EMBL/GenBank/DDBJ whole genome shotgun (WGS) entry which is preliminary data.</text>
</comment>
<dbReference type="AlphaFoldDB" id="A0A917BCA6"/>
<keyword evidence="2" id="KW-1185">Reference proteome</keyword>
<evidence type="ECO:0000313" key="1">
    <source>
        <dbReference type="EMBL" id="GGF35591.1"/>
    </source>
</evidence>
<proteinExistence type="predicted"/>
<evidence type="ECO:0008006" key="3">
    <source>
        <dbReference type="Google" id="ProtNLM"/>
    </source>
</evidence>
<organism evidence="1 2">
    <name type="scientific">Subtercola lobariae</name>
    <dbReference type="NCBI Taxonomy" id="1588641"/>
    <lineage>
        <taxon>Bacteria</taxon>
        <taxon>Bacillati</taxon>
        <taxon>Actinomycetota</taxon>
        <taxon>Actinomycetes</taxon>
        <taxon>Micrococcales</taxon>
        <taxon>Microbacteriaceae</taxon>
        <taxon>Subtercola</taxon>
    </lineage>
</organism>
<dbReference type="EMBL" id="BMGP01000006">
    <property type="protein sequence ID" value="GGF35591.1"/>
    <property type="molecule type" value="Genomic_DNA"/>
</dbReference>
<dbReference type="RefSeq" id="WP_188679812.1">
    <property type="nucleotide sequence ID" value="NZ_BMGP01000006.1"/>
</dbReference>
<protein>
    <recommendedName>
        <fullName evidence="3">Haloacid dehalogenase</fullName>
    </recommendedName>
</protein>
<reference evidence="1 2" key="1">
    <citation type="journal article" date="2014" name="Int. J. Syst. Evol. Microbiol.">
        <title>Complete genome sequence of Corynebacterium casei LMG S-19264T (=DSM 44701T), isolated from a smear-ripened cheese.</title>
        <authorList>
            <consortium name="US DOE Joint Genome Institute (JGI-PGF)"/>
            <person name="Walter F."/>
            <person name="Albersmeier A."/>
            <person name="Kalinowski J."/>
            <person name="Ruckert C."/>
        </authorList>
    </citation>
    <scope>NUCLEOTIDE SEQUENCE [LARGE SCALE GENOMIC DNA]</scope>
    <source>
        <strain evidence="1 2">CGMCC 1.12976</strain>
    </source>
</reference>
<sequence length="292" mass="31728">MTTAPLGLLLDIDGPIASTVTRSIVQPSILGDLVKLVRAGVPIAFITGRSDVFVRDEVVAPLMAAGLGEALAAGGRMFVVCEKGAVWFTVGEHGGGEVEVDTTVALPAEFATGIRRLVTERFADFMYYDEGKRAMVSVEQLPTIDADTYHVAQLDYNEAAFEALVERGLGARYGDREVPNAAGDVPFRIDPTFISTDVESVTLDKDRGAERAVSYFREQGELPTLWRSVGDSRSDYSMADYLYQAGFDVAHVDVRPADGLLERPYRVIVEGDLVHDEAGAAFLAYWVEKLGL</sequence>
<dbReference type="Proteomes" id="UP000598775">
    <property type="component" value="Unassembled WGS sequence"/>
</dbReference>
<name>A0A917BCA6_9MICO</name>